<organism evidence="9 10">
    <name type="scientific">Paeniglutamicibacter kerguelensis</name>
    <dbReference type="NCBI Taxonomy" id="254788"/>
    <lineage>
        <taxon>Bacteria</taxon>
        <taxon>Bacillati</taxon>
        <taxon>Actinomycetota</taxon>
        <taxon>Actinomycetes</taxon>
        <taxon>Micrococcales</taxon>
        <taxon>Micrococcaceae</taxon>
        <taxon>Paeniglutamicibacter</taxon>
    </lineage>
</organism>
<feature type="signal peptide" evidence="7">
    <location>
        <begin position="1"/>
        <end position="36"/>
    </location>
</feature>
<evidence type="ECO:0000313" key="9">
    <source>
        <dbReference type="EMBL" id="MBP2387229.1"/>
    </source>
</evidence>
<keyword evidence="6" id="KW-1133">Transmembrane helix</keyword>
<keyword evidence="2" id="KW-0479">Metal-binding</keyword>
<dbReference type="Proteomes" id="UP001296993">
    <property type="component" value="Unassembled WGS sequence"/>
</dbReference>
<protein>
    <submittedName>
        <fullName evidence="9">Methionine-rich copper-binding protein CopC</fullName>
    </submittedName>
</protein>
<feature type="compositionally biased region" description="Low complexity" evidence="5">
    <location>
        <begin position="137"/>
        <end position="162"/>
    </location>
</feature>
<evidence type="ECO:0000256" key="7">
    <source>
        <dbReference type="SAM" id="SignalP"/>
    </source>
</evidence>
<evidence type="ECO:0000256" key="1">
    <source>
        <dbReference type="ARBA" id="ARBA00004196"/>
    </source>
</evidence>
<evidence type="ECO:0000256" key="4">
    <source>
        <dbReference type="ARBA" id="ARBA00023008"/>
    </source>
</evidence>
<feature type="region of interest" description="Disordered" evidence="5">
    <location>
        <begin position="132"/>
        <end position="168"/>
    </location>
</feature>
<evidence type="ECO:0000313" key="10">
    <source>
        <dbReference type="Proteomes" id="UP001296993"/>
    </source>
</evidence>
<sequence length="203" mass="21071">MNVSAQISGSKARFGTLLAIALLSLMTLFGVGSAQAHDELVASTPANGAVLKTSPEKFVLTFSGDLKEIGTIVELKDEKGQSIQTSYEITRRDLNVTPDATLPNGDYTLVVRVVSSDGHPIDKKLTFSVQDPQAVESATPTPAATPAPSAAPSSGAATAPAPEQQSPANQLAGLPTTVVWIIAGVVVLGSILMILLKVRRQGK</sequence>
<evidence type="ECO:0000256" key="6">
    <source>
        <dbReference type="SAM" id="Phobius"/>
    </source>
</evidence>
<dbReference type="PANTHER" id="PTHR34820">
    <property type="entry name" value="INNER MEMBRANE PROTEIN YEBZ"/>
    <property type="match status" value="1"/>
</dbReference>
<dbReference type="InterPro" id="IPR032694">
    <property type="entry name" value="CopC/D"/>
</dbReference>
<name>A0ABS4XFK4_9MICC</name>
<dbReference type="SUPFAM" id="SSF81296">
    <property type="entry name" value="E set domains"/>
    <property type="match status" value="1"/>
</dbReference>
<keyword evidence="4" id="KW-0186">Copper</keyword>
<reference evidence="9 10" key="1">
    <citation type="submission" date="2021-03" db="EMBL/GenBank/DDBJ databases">
        <title>Sequencing the genomes of 1000 actinobacteria strains.</title>
        <authorList>
            <person name="Klenk H.-P."/>
        </authorList>
    </citation>
    <scope>NUCLEOTIDE SEQUENCE [LARGE SCALE GENOMIC DNA]</scope>
    <source>
        <strain evidence="9 10">DSM 15797</strain>
    </source>
</reference>
<dbReference type="InterPro" id="IPR007348">
    <property type="entry name" value="CopC_dom"/>
</dbReference>
<keyword evidence="3 7" id="KW-0732">Signal</keyword>
<dbReference type="Pfam" id="PF04234">
    <property type="entry name" value="CopC"/>
    <property type="match status" value="1"/>
</dbReference>
<comment type="subcellular location">
    <subcellularLocation>
        <location evidence="1">Cell envelope</location>
    </subcellularLocation>
</comment>
<evidence type="ECO:0000256" key="3">
    <source>
        <dbReference type="ARBA" id="ARBA00022729"/>
    </source>
</evidence>
<dbReference type="Gene3D" id="2.60.40.1220">
    <property type="match status" value="1"/>
</dbReference>
<keyword evidence="6" id="KW-0812">Transmembrane</keyword>
<evidence type="ECO:0000256" key="5">
    <source>
        <dbReference type="SAM" id="MobiDB-lite"/>
    </source>
</evidence>
<dbReference type="EMBL" id="JAGIOF010000001">
    <property type="protein sequence ID" value="MBP2387229.1"/>
    <property type="molecule type" value="Genomic_DNA"/>
</dbReference>
<accession>A0ABS4XFK4</accession>
<dbReference type="RefSeq" id="WP_209999404.1">
    <property type="nucleotide sequence ID" value="NZ_BAAAJY010000005.1"/>
</dbReference>
<feature type="chain" id="PRO_5045953547" evidence="7">
    <location>
        <begin position="37"/>
        <end position="203"/>
    </location>
</feature>
<dbReference type="InterPro" id="IPR014756">
    <property type="entry name" value="Ig_E-set"/>
</dbReference>
<gene>
    <name evidence="9" type="ORF">JOF47_002740</name>
</gene>
<dbReference type="InterPro" id="IPR014755">
    <property type="entry name" value="Cu-Rt/internalin_Ig-like"/>
</dbReference>
<keyword evidence="6" id="KW-0472">Membrane</keyword>
<comment type="caution">
    <text evidence="9">The sequence shown here is derived from an EMBL/GenBank/DDBJ whole genome shotgun (WGS) entry which is preliminary data.</text>
</comment>
<evidence type="ECO:0000256" key="2">
    <source>
        <dbReference type="ARBA" id="ARBA00022723"/>
    </source>
</evidence>
<feature type="domain" description="CopC" evidence="8">
    <location>
        <begin position="37"/>
        <end position="129"/>
    </location>
</feature>
<evidence type="ECO:0000259" key="8">
    <source>
        <dbReference type="Pfam" id="PF04234"/>
    </source>
</evidence>
<feature type="transmembrane region" description="Helical" evidence="6">
    <location>
        <begin position="177"/>
        <end position="196"/>
    </location>
</feature>
<keyword evidence="10" id="KW-1185">Reference proteome</keyword>
<proteinExistence type="predicted"/>
<dbReference type="PANTHER" id="PTHR34820:SF4">
    <property type="entry name" value="INNER MEMBRANE PROTEIN YEBZ"/>
    <property type="match status" value="1"/>
</dbReference>